<reference evidence="4" key="3">
    <citation type="submission" date="2019-08" db="EMBL/GenBank/DDBJ databases">
        <authorList>
            <consortium name="Photinus pyralis genome working group"/>
            <person name="Fallon T.R."/>
            <person name="Sander Lower S.E."/>
            <person name="Weng J.-K."/>
        </authorList>
    </citation>
    <scope>NUCLEOTIDE SEQUENCE</scope>
    <source>
        <strain evidence="4">1611_PpyrPB1</strain>
        <tissue evidence="4">Whole body</tissue>
    </source>
</reference>
<protein>
    <recommendedName>
        <fullName evidence="2">HECT domain-containing protein</fullName>
    </recommendedName>
</protein>
<dbReference type="InterPro" id="IPR035983">
    <property type="entry name" value="Hect_E3_ubiquitin_ligase"/>
</dbReference>
<gene>
    <name evidence="4" type="ORF">PPYR_07418</name>
</gene>
<reference evidence="3" key="1">
    <citation type="journal article" date="2016" name="Sci. Rep.">
        <title>Molecular characterization of firefly nuptial gifts: a multi-omics approach sheds light on postcopulatory sexual selection.</title>
        <authorList>
            <person name="Al-Wathiqui N."/>
            <person name="Fallon T.R."/>
            <person name="South A."/>
            <person name="Weng J.K."/>
            <person name="Lewis S.M."/>
        </authorList>
    </citation>
    <scope>NUCLEOTIDE SEQUENCE</scope>
</reference>
<dbReference type="InterPro" id="IPR000569">
    <property type="entry name" value="HECT_dom"/>
</dbReference>
<dbReference type="GO" id="GO:0009966">
    <property type="term" value="P:regulation of signal transduction"/>
    <property type="evidence" value="ECO:0007669"/>
    <property type="project" value="UniProtKB-ARBA"/>
</dbReference>
<evidence type="ECO:0000256" key="1">
    <source>
        <dbReference type="ARBA" id="ARBA00022786"/>
    </source>
</evidence>
<dbReference type="Pfam" id="PF00632">
    <property type="entry name" value="HECT"/>
    <property type="match status" value="1"/>
</dbReference>
<organism evidence="3">
    <name type="scientific">Photinus pyralis</name>
    <name type="common">Common eastern firefly</name>
    <name type="synonym">Lampyris pyralis</name>
    <dbReference type="NCBI Taxonomy" id="7054"/>
    <lineage>
        <taxon>Eukaryota</taxon>
        <taxon>Metazoa</taxon>
        <taxon>Ecdysozoa</taxon>
        <taxon>Arthropoda</taxon>
        <taxon>Hexapoda</taxon>
        <taxon>Insecta</taxon>
        <taxon>Pterygota</taxon>
        <taxon>Neoptera</taxon>
        <taxon>Endopterygota</taxon>
        <taxon>Coleoptera</taxon>
        <taxon>Polyphaga</taxon>
        <taxon>Elateriformia</taxon>
        <taxon>Elateroidea</taxon>
        <taxon>Lampyridae</taxon>
        <taxon>Lampyrinae</taxon>
        <taxon>Photinus</taxon>
    </lineage>
</organism>
<dbReference type="GO" id="GO:0004842">
    <property type="term" value="F:ubiquitin-protein transferase activity"/>
    <property type="evidence" value="ECO:0007669"/>
    <property type="project" value="InterPro"/>
</dbReference>
<keyword evidence="5" id="KW-1185">Reference proteome</keyword>
<dbReference type="EMBL" id="GEZM01066488">
    <property type="protein sequence ID" value="JAV67850.1"/>
    <property type="molecule type" value="Transcribed_RNA"/>
</dbReference>
<dbReference type="SUPFAM" id="SSF56204">
    <property type="entry name" value="Hect, E3 ligase catalytic domain"/>
    <property type="match status" value="1"/>
</dbReference>
<proteinExistence type="predicted"/>
<dbReference type="AlphaFoldDB" id="A0A1Y1L658"/>
<evidence type="ECO:0000259" key="2">
    <source>
        <dbReference type="Pfam" id="PF00632"/>
    </source>
</evidence>
<dbReference type="InParanoid" id="A0A1Y1L658"/>
<sequence length="375" mass="42965">MSAQLPAIQSTSTSVQNYTTNVLDRNRPNLEDLNAENQFQQTDNIQTLTLHRGKIFEELIEAFQKHTFHYSCALKIEMILPNGETEYAEDVGGVFRDTLSEFWSSFYEKCSVGTNLKIPYLRHDFNETQWKAIASIFLKGFTTESYIPIKIAPVFILSCLGCAIQDEDLIQNFLHFVCESEREILRQALLDFDNVDSDELLDIFSNYDAKWIPTKTNINLFLRDIAHKELIQKPAFVIKCFGQVFQTHSRISTSEIMALFNNIKPSSKNCLAKIHLQNANETTPQITEIYGYLKKFIKEVDDSTRSAFFRFCTGSDLPTRDIYVSIINTTGFGRVPIGHTCSGLLELPSSYENFVVFRSEMTNILQSNVWVMDIV</sequence>
<dbReference type="Proteomes" id="UP000327044">
    <property type="component" value="Unassembled WGS sequence"/>
</dbReference>
<dbReference type="EMBL" id="GEZM01066486">
    <property type="protein sequence ID" value="JAV67852.1"/>
    <property type="molecule type" value="Transcribed_RNA"/>
</dbReference>
<dbReference type="EMBL" id="VVIM01000005">
    <property type="protein sequence ID" value="KAB0799538.1"/>
    <property type="molecule type" value="Genomic_DNA"/>
</dbReference>
<evidence type="ECO:0000313" key="5">
    <source>
        <dbReference type="Proteomes" id="UP000327044"/>
    </source>
</evidence>
<evidence type="ECO:0000313" key="4">
    <source>
        <dbReference type="EMBL" id="KAB0799538.1"/>
    </source>
</evidence>
<dbReference type="EMBL" id="GEZM01066484">
    <property type="protein sequence ID" value="JAV67855.1"/>
    <property type="molecule type" value="Transcribed_RNA"/>
</dbReference>
<feature type="domain" description="HECT" evidence="2">
    <location>
        <begin position="128"/>
        <end position="359"/>
    </location>
</feature>
<name>A0A1Y1L658_PHOPY</name>
<accession>A0A1Y1L658</accession>
<keyword evidence="1" id="KW-0833">Ubl conjugation pathway</keyword>
<evidence type="ECO:0000313" key="3">
    <source>
        <dbReference type="EMBL" id="JAV67850.1"/>
    </source>
</evidence>
<reference evidence="4 5" key="2">
    <citation type="journal article" date="2018" name="Elife">
        <title>Firefly genomes illuminate parallel origins of bioluminescence in beetles.</title>
        <authorList>
            <person name="Fallon T.R."/>
            <person name="Lower S.E."/>
            <person name="Chang C.H."/>
            <person name="Bessho-Uehara M."/>
            <person name="Martin G.J."/>
            <person name="Bewick A.J."/>
            <person name="Behringer M."/>
            <person name="Debat H.J."/>
            <person name="Wong I."/>
            <person name="Day J.C."/>
            <person name="Suvorov A."/>
            <person name="Silva C.J."/>
            <person name="Stanger-Hall K.F."/>
            <person name="Hall D.W."/>
            <person name="Schmitz R.J."/>
            <person name="Nelson D.R."/>
            <person name="Lewis S.M."/>
            <person name="Shigenobu S."/>
            <person name="Bybee S.M."/>
            <person name="Larracuente A.M."/>
            <person name="Oba Y."/>
            <person name="Weng J.K."/>
        </authorList>
    </citation>
    <scope>NUCLEOTIDE SEQUENCE [LARGE SCALE GENOMIC DNA]</scope>
    <source>
        <strain evidence="4">1611_PpyrPB1</strain>
        <tissue evidence="4">Whole body</tissue>
    </source>
</reference>